<feature type="compositionally biased region" description="Polar residues" evidence="1">
    <location>
        <begin position="33"/>
        <end position="46"/>
    </location>
</feature>
<proteinExistence type="predicted"/>
<feature type="region of interest" description="Disordered" evidence="1">
    <location>
        <begin position="87"/>
        <end position="107"/>
    </location>
</feature>
<sequence length="151" mass="17445">MLMKDTSIIKQQFKNANPTQQSQRTKRPRAGNWDTSSAQQEIREQGTSLRGWELAENWPRDCISLRFPSHCLSRCGRRGLEARVKQISGMKERSKEEKRREESGATCENKRRFYWTTPLSLPQSEGREFRGPEGKILTGLRFWSVTGAAAR</sequence>
<feature type="compositionally biased region" description="Polar residues" evidence="1">
    <location>
        <begin position="8"/>
        <end position="23"/>
    </location>
</feature>
<reference evidence="2" key="1">
    <citation type="journal article" date="2023" name="G3 (Bethesda)">
        <title>A reference genome for the long-term kleptoplast-retaining sea slug Elysia crispata morphotype clarki.</title>
        <authorList>
            <person name="Eastman K.E."/>
            <person name="Pendleton A.L."/>
            <person name="Shaikh M.A."/>
            <person name="Suttiyut T."/>
            <person name="Ogas R."/>
            <person name="Tomko P."/>
            <person name="Gavelis G."/>
            <person name="Widhalm J.R."/>
            <person name="Wisecaver J.H."/>
        </authorList>
    </citation>
    <scope>NUCLEOTIDE SEQUENCE</scope>
    <source>
        <strain evidence="2">ECLA1</strain>
    </source>
</reference>
<evidence type="ECO:0000313" key="2">
    <source>
        <dbReference type="EMBL" id="KAK3757735.1"/>
    </source>
</evidence>
<keyword evidence="3" id="KW-1185">Reference proteome</keyword>
<dbReference type="AlphaFoldDB" id="A0AAE0YVM9"/>
<evidence type="ECO:0000313" key="3">
    <source>
        <dbReference type="Proteomes" id="UP001283361"/>
    </source>
</evidence>
<dbReference type="Proteomes" id="UP001283361">
    <property type="component" value="Unassembled WGS sequence"/>
</dbReference>
<comment type="caution">
    <text evidence="2">The sequence shown here is derived from an EMBL/GenBank/DDBJ whole genome shotgun (WGS) entry which is preliminary data.</text>
</comment>
<dbReference type="EMBL" id="JAWDGP010005334">
    <property type="protein sequence ID" value="KAK3757735.1"/>
    <property type="molecule type" value="Genomic_DNA"/>
</dbReference>
<feature type="region of interest" description="Disordered" evidence="1">
    <location>
        <begin position="1"/>
        <end position="46"/>
    </location>
</feature>
<protein>
    <submittedName>
        <fullName evidence="2">Uncharacterized protein</fullName>
    </submittedName>
</protein>
<evidence type="ECO:0000256" key="1">
    <source>
        <dbReference type="SAM" id="MobiDB-lite"/>
    </source>
</evidence>
<organism evidence="2 3">
    <name type="scientific">Elysia crispata</name>
    <name type="common">lettuce slug</name>
    <dbReference type="NCBI Taxonomy" id="231223"/>
    <lineage>
        <taxon>Eukaryota</taxon>
        <taxon>Metazoa</taxon>
        <taxon>Spiralia</taxon>
        <taxon>Lophotrochozoa</taxon>
        <taxon>Mollusca</taxon>
        <taxon>Gastropoda</taxon>
        <taxon>Heterobranchia</taxon>
        <taxon>Euthyneura</taxon>
        <taxon>Panpulmonata</taxon>
        <taxon>Sacoglossa</taxon>
        <taxon>Placobranchoidea</taxon>
        <taxon>Plakobranchidae</taxon>
        <taxon>Elysia</taxon>
    </lineage>
</organism>
<gene>
    <name evidence="2" type="ORF">RRG08_056121</name>
</gene>
<name>A0AAE0YVM9_9GAST</name>
<accession>A0AAE0YVM9</accession>